<proteinExistence type="predicted"/>
<organism evidence="2 3">
    <name type="scientific">Romanomermis culicivorax</name>
    <name type="common">Nematode worm</name>
    <dbReference type="NCBI Taxonomy" id="13658"/>
    <lineage>
        <taxon>Eukaryota</taxon>
        <taxon>Metazoa</taxon>
        <taxon>Ecdysozoa</taxon>
        <taxon>Nematoda</taxon>
        <taxon>Enoplea</taxon>
        <taxon>Dorylaimia</taxon>
        <taxon>Mermithida</taxon>
        <taxon>Mermithoidea</taxon>
        <taxon>Mermithidae</taxon>
        <taxon>Romanomermis</taxon>
    </lineage>
</organism>
<protein>
    <submittedName>
        <fullName evidence="3">Uncharacterized protein</fullName>
    </submittedName>
</protein>
<sequence>MLGMVAVVVGKTVLVTHCWQCGEIETDTWTMRKIGLASSVTSNCQGGDRVNIGMGKKISADDTLIVSVIVENYTLDHMFTKHRFHRNDYEAMGIDDGTFGDFDFSTNQELKRLLVESAFDQS</sequence>
<reference evidence="3" key="1">
    <citation type="submission" date="2022-11" db="UniProtKB">
        <authorList>
            <consortium name="WormBaseParasite"/>
        </authorList>
    </citation>
    <scope>IDENTIFICATION</scope>
</reference>
<feature type="chain" id="PRO_5037525514" evidence="1">
    <location>
        <begin position="19"/>
        <end position="122"/>
    </location>
</feature>
<name>A0A915KIN5_ROMCU</name>
<evidence type="ECO:0000313" key="3">
    <source>
        <dbReference type="WBParaSite" id="nRc.2.0.1.t37861-RA"/>
    </source>
</evidence>
<keyword evidence="2" id="KW-1185">Reference proteome</keyword>
<dbReference type="AlphaFoldDB" id="A0A915KIN5"/>
<keyword evidence="1" id="KW-0732">Signal</keyword>
<evidence type="ECO:0000256" key="1">
    <source>
        <dbReference type="SAM" id="SignalP"/>
    </source>
</evidence>
<feature type="signal peptide" evidence="1">
    <location>
        <begin position="1"/>
        <end position="18"/>
    </location>
</feature>
<dbReference type="WBParaSite" id="nRc.2.0.1.t37861-RA">
    <property type="protein sequence ID" value="nRc.2.0.1.t37861-RA"/>
    <property type="gene ID" value="nRc.2.0.1.g37861"/>
</dbReference>
<accession>A0A915KIN5</accession>
<dbReference type="Proteomes" id="UP000887565">
    <property type="component" value="Unplaced"/>
</dbReference>
<evidence type="ECO:0000313" key="2">
    <source>
        <dbReference type="Proteomes" id="UP000887565"/>
    </source>
</evidence>